<reference evidence="2 3" key="1">
    <citation type="submission" date="2024-05" db="EMBL/GenBank/DDBJ databases">
        <authorList>
            <person name="Liu Q."/>
            <person name="Xin Y.-H."/>
        </authorList>
    </citation>
    <scope>NUCLEOTIDE SEQUENCE [LARGE SCALE GENOMIC DNA]</scope>
    <source>
        <strain evidence="2 3">CGMCC 1.10181</strain>
    </source>
</reference>
<proteinExistence type="predicted"/>
<evidence type="ECO:0000313" key="3">
    <source>
        <dbReference type="Proteomes" id="UP001419910"/>
    </source>
</evidence>
<dbReference type="RefSeq" id="WP_343888843.1">
    <property type="nucleotide sequence ID" value="NZ_BAAAEH010000013.1"/>
</dbReference>
<evidence type="ECO:0000313" key="2">
    <source>
        <dbReference type="EMBL" id="MEN2791842.1"/>
    </source>
</evidence>
<keyword evidence="3" id="KW-1185">Reference proteome</keyword>
<feature type="region of interest" description="Disordered" evidence="1">
    <location>
        <begin position="1"/>
        <end position="21"/>
    </location>
</feature>
<gene>
    <name evidence="2" type="ORF">ABC974_19575</name>
</gene>
<protein>
    <submittedName>
        <fullName evidence="2">RecX family transcriptional regulator</fullName>
    </submittedName>
</protein>
<name>A0ABU9Y7S5_9SPHN</name>
<evidence type="ECO:0000256" key="1">
    <source>
        <dbReference type="SAM" id="MobiDB-lite"/>
    </source>
</evidence>
<sequence length="186" mass="20744">MAMPSTRPSRDRRPPPPLDQSSLERLALRYVERFATTRARLVTYLRRKVRERGWEGDAADPTDLAERMAELGYIDDRAFGEARASAMARRGLGKRRVTGVFHQVGIGAEDAEALAPAIEARAFEAALTFARKRRIGPFADVAPDRPGREKQIAAMIRGGHDFGLARRIAAMAPGEDPGEDWDQFER</sequence>
<comment type="caution">
    <text evidence="2">The sequence shown here is derived from an EMBL/GenBank/DDBJ whole genome shotgun (WGS) entry which is preliminary data.</text>
</comment>
<organism evidence="2 3">
    <name type="scientific">Sphingomonas oligophenolica</name>
    <dbReference type="NCBI Taxonomy" id="301154"/>
    <lineage>
        <taxon>Bacteria</taxon>
        <taxon>Pseudomonadati</taxon>
        <taxon>Pseudomonadota</taxon>
        <taxon>Alphaproteobacteria</taxon>
        <taxon>Sphingomonadales</taxon>
        <taxon>Sphingomonadaceae</taxon>
        <taxon>Sphingomonas</taxon>
    </lineage>
</organism>
<accession>A0ABU9Y7S5</accession>
<dbReference type="Proteomes" id="UP001419910">
    <property type="component" value="Unassembled WGS sequence"/>
</dbReference>
<dbReference type="EMBL" id="JBDIME010000021">
    <property type="protein sequence ID" value="MEN2791842.1"/>
    <property type="molecule type" value="Genomic_DNA"/>
</dbReference>